<keyword evidence="10" id="KW-1185">Reference proteome</keyword>
<feature type="chain" id="PRO_5036772434" evidence="8">
    <location>
        <begin position="22"/>
        <end position="455"/>
    </location>
</feature>
<evidence type="ECO:0000256" key="8">
    <source>
        <dbReference type="SAM" id="SignalP"/>
    </source>
</evidence>
<comment type="similarity">
    <text evidence="2">Belongs to the outer membrane factor (OMF) (TC 1.B.17) family.</text>
</comment>
<dbReference type="Gene3D" id="1.20.1600.10">
    <property type="entry name" value="Outer membrane efflux proteins (OEP)"/>
    <property type="match status" value="1"/>
</dbReference>
<dbReference type="AlphaFoldDB" id="A0A941F6T2"/>
<reference evidence="9" key="2">
    <citation type="submission" date="2021-04" db="EMBL/GenBank/DDBJ databases">
        <authorList>
            <person name="Zhang T."/>
            <person name="Zhang Y."/>
            <person name="Lu D."/>
            <person name="Zuo D."/>
            <person name="Du Z."/>
        </authorList>
    </citation>
    <scope>NUCLEOTIDE SEQUENCE</scope>
    <source>
        <strain evidence="9">JR1</strain>
    </source>
</reference>
<evidence type="ECO:0000256" key="7">
    <source>
        <dbReference type="ARBA" id="ARBA00023237"/>
    </source>
</evidence>
<protein>
    <submittedName>
        <fullName evidence="9">TolC family protein</fullName>
    </submittedName>
</protein>
<keyword evidence="6" id="KW-0472">Membrane</keyword>
<reference evidence="9" key="1">
    <citation type="journal article" date="2018" name="Int. J. Syst. Evol. Microbiol.">
        <title>Carboxylicivirga sediminis sp. nov., isolated from coastal sediment.</title>
        <authorList>
            <person name="Wang F.Q."/>
            <person name="Ren L.H."/>
            <person name="Zou R.J."/>
            <person name="Sun Y.Z."/>
            <person name="Liu X.J."/>
            <person name="Jiang F."/>
            <person name="Liu L.J."/>
        </authorList>
    </citation>
    <scope>NUCLEOTIDE SEQUENCE</scope>
    <source>
        <strain evidence="9">JR1</strain>
    </source>
</reference>
<gene>
    <name evidence="9" type="ORF">KDU71_19980</name>
</gene>
<dbReference type="EMBL" id="JAGTAR010000042">
    <property type="protein sequence ID" value="MBR8537861.1"/>
    <property type="molecule type" value="Genomic_DNA"/>
</dbReference>
<dbReference type="PANTHER" id="PTHR30026:SF20">
    <property type="entry name" value="OUTER MEMBRANE PROTEIN TOLC"/>
    <property type="match status" value="1"/>
</dbReference>
<evidence type="ECO:0000256" key="2">
    <source>
        <dbReference type="ARBA" id="ARBA00007613"/>
    </source>
</evidence>
<dbReference type="InterPro" id="IPR003423">
    <property type="entry name" value="OMP_efflux"/>
</dbReference>
<evidence type="ECO:0000313" key="10">
    <source>
        <dbReference type="Proteomes" id="UP000679220"/>
    </source>
</evidence>
<accession>A0A941F6T2</accession>
<dbReference type="Pfam" id="PF02321">
    <property type="entry name" value="OEP"/>
    <property type="match status" value="2"/>
</dbReference>
<evidence type="ECO:0000256" key="1">
    <source>
        <dbReference type="ARBA" id="ARBA00004442"/>
    </source>
</evidence>
<organism evidence="9 10">
    <name type="scientific">Carboxylicivirga sediminis</name>
    <dbReference type="NCBI Taxonomy" id="2006564"/>
    <lineage>
        <taxon>Bacteria</taxon>
        <taxon>Pseudomonadati</taxon>
        <taxon>Bacteroidota</taxon>
        <taxon>Bacteroidia</taxon>
        <taxon>Marinilabiliales</taxon>
        <taxon>Marinilabiliaceae</taxon>
        <taxon>Carboxylicivirga</taxon>
    </lineage>
</organism>
<evidence type="ECO:0000256" key="6">
    <source>
        <dbReference type="ARBA" id="ARBA00023136"/>
    </source>
</evidence>
<evidence type="ECO:0000313" key="9">
    <source>
        <dbReference type="EMBL" id="MBR8537861.1"/>
    </source>
</evidence>
<dbReference type="GO" id="GO:1990281">
    <property type="term" value="C:efflux pump complex"/>
    <property type="evidence" value="ECO:0007669"/>
    <property type="project" value="TreeGrafter"/>
</dbReference>
<dbReference type="GO" id="GO:0009279">
    <property type="term" value="C:cell outer membrane"/>
    <property type="evidence" value="ECO:0007669"/>
    <property type="project" value="UniProtKB-SubCell"/>
</dbReference>
<dbReference type="RefSeq" id="WP_212192886.1">
    <property type="nucleotide sequence ID" value="NZ_JAGTAR010000042.1"/>
</dbReference>
<dbReference type="SUPFAM" id="SSF56954">
    <property type="entry name" value="Outer membrane efflux proteins (OEP)"/>
    <property type="match status" value="1"/>
</dbReference>
<comment type="subcellular location">
    <subcellularLocation>
        <location evidence="1">Cell outer membrane</location>
    </subcellularLocation>
</comment>
<sequence length="455" mass="51478">MIRKSIIALACILFALPNIKAQDSLKQVWGENKKQWSLLECINYAHENNITIQRQAINTEYQENQLKQSKLNRLPDLNANSDGSVSFGYTWVQQEATNVDQDLRSFGISASSSMNVFSGFTNNNTIKRNQVDLLAAIEDMQKTKNDIGLQITGHYLQILFNKELLNVAKEQYETSKLQAERTKKLVDAGSQAMGSYLEIKSQAAKEALNVTQQENNLALSLLNLAQLLDLERPVEFDIQIPVLPELTVFTPEPPTDIYMTALGIMPEIKSATYNTESKEYDLKIAKGNYYPTLGLGAGMSTNANWLVGDPYDSNRSLNEQFKTNRNTYIGARLNIPIFNRLQTRNNVANAKLGVADAQFQLKQEKLNLRKNIQQAYADAMAAYNKFLSSQEAVNSFAESFRYTEKKFNVGLVNSVDYNVAKTDYTRAQSDLLQSKYEYILRTKILDFYKGIPIEL</sequence>
<keyword evidence="8" id="KW-0732">Signal</keyword>
<dbReference type="GO" id="GO:0015288">
    <property type="term" value="F:porin activity"/>
    <property type="evidence" value="ECO:0007669"/>
    <property type="project" value="TreeGrafter"/>
</dbReference>
<comment type="caution">
    <text evidence="9">The sequence shown here is derived from an EMBL/GenBank/DDBJ whole genome shotgun (WGS) entry which is preliminary data.</text>
</comment>
<evidence type="ECO:0000256" key="3">
    <source>
        <dbReference type="ARBA" id="ARBA00022448"/>
    </source>
</evidence>
<evidence type="ECO:0000256" key="5">
    <source>
        <dbReference type="ARBA" id="ARBA00022692"/>
    </source>
</evidence>
<keyword evidence="5" id="KW-0812">Transmembrane</keyword>
<keyword evidence="7" id="KW-0998">Cell outer membrane</keyword>
<dbReference type="GO" id="GO:0015562">
    <property type="term" value="F:efflux transmembrane transporter activity"/>
    <property type="evidence" value="ECO:0007669"/>
    <property type="project" value="InterPro"/>
</dbReference>
<name>A0A941F6T2_9BACT</name>
<feature type="signal peptide" evidence="8">
    <location>
        <begin position="1"/>
        <end position="21"/>
    </location>
</feature>
<proteinExistence type="inferred from homology"/>
<keyword evidence="4" id="KW-1134">Transmembrane beta strand</keyword>
<dbReference type="Proteomes" id="UP000679220">
    <property type="component" value="Unassembled WGS sequence"/>
</dbReference>
<dbReference type="InterPro" id="IPR051906">
    <property type="entry name" value="TolC-like"/>
</dbReference>
<dbReference type="PANTHER" id="PTHR30026">
    <property type="entry name" value="OUTER MEMBRANE PROTEIN TOLC"/>
    <property type="match status" value="1"/>
</dbReference>
<evidence type="ECO:0000256" key="4">
    <source>
        <dbReference type="ARBA" id="ARBA00022452"/>
    </source>
</evidence>
<keyword evidence="3" id="KW-0813">Transport</keyword>